<dbReference type="Proteomes" id="UP001231649">
    <property type="component" value="Chromosome 20"/>
</dbReference>
<name>A0ACC2QDT1_9NEOP</name>
<keyword evidence="2" id="KW-1185">Reference proteome</keyword>
<gene>
    <name evidence="1" type="ORF">PYW08_007796</name>
</gene>
<dbReference type="EMBL" id="CM056796">
    <property type="protein sequence ID" value="KAJ8714176.1"/>
    <property type="molecule type" value="Genomic_DNA"/>
</dbReference>
<organism evidence="1 2">
    <name type="scientific">Mythimna loreyi</name>
    <dbReference type="NCBI Taxonomy" id="667449"/>
    <lineage>
        <taxon>Eukaryota</taxon>
        <taxon>Metazoa</taxon>
        <taxon>Ecdysozoa</taxon>
        <taxon>Arthropoda</taxon>
        <taxon>Hexapoda</taxon>
        <taxon>Insecta</taxon>
        <taxon>Pterygota</taxon>
        <taxon>Neoptera</taxon>
        <taxon>Endopterygota</taxon>
        <taxon>Lepidoptera</taxon>
        <taxon>Glossata</taxon>
        <taxon>Ditrysia</taxon>
        <taxon>Noctuoidea</taxon>
        <taxon>Noctuidae</taxon>
        <taxon>Noctuinae</taxon>
        <taxon>Hadenini</taxon>
        <taxon>Mythimna</taxon>
    </lineage>
</organism>
<proteinExistence type="predicted"/>
<comment type="caution">
    <text evidence="1">The sequence shown here is derived from an EMBL/GenBank/DDBJ whole genome shotgun (WGS) entry which is preliminary data.</text>
</comment>
<evidence type="ECO:0000313" key="1">
    <source>
        <dbReference type="EMBL" id="KAJ8714176.1"/>
    </source>
</evidence>
<accession>A0ACC2QDT1</accession>
<evidence type="ECO:0000313" key="2">
    <source>
        <dbReference type="Proteomes" id="UP001231649"/>
    </source>
</evidence>
<reference evidence="1" key="1">
    <citation type="submission" date="2023-03" db="EMBL/GenBank/DDBJ databases">
        <title>Chromosome-level genomes of two armyworms, Mythimna separata and Mythimna loreyi, provide insights into the biosynthesis and reception of sex pheromones.</title>
        <authorList>
            <person name="Zhao H."/>
        </authorList>
    </citation>
    <scope>NUCLEOTIDE SEQUENCE</scope>
    <source>
        <strain evidence="1">BeijingLab</strain>
    </source>
</reference>
<protein>
    <submittedName>
        <fullName evidence="1">Uncharacterized protein</fullName>
    </submittedName>
</protein>
<sequence>MYYTHKPFSSITLSIKKNRIKIRGVLLKIEAYIGTKQLCFILCNDFRTTSEVVFFMVGKNHPMTSPALGRSSVRLLLTKQPTPFLSCLIPRAPVTLSHQPSAPEGFDTEGPLQFADNSLRRAGTVRAVDDFDSV</sequence>